<proteinExistence type="predicted"/>
<evidence type="ECO:0000256" key="1">
    <source>
        <dbReference type="SAM" id="MobiDB-lite"/>
    </source>
</evidence>
<dbReference type="EMBL" id="ML742451">
    <property type="protein sequence ID" value="KAE8144702.1"/>
    <property type="molecule type" value="Genomic_DNA"/>
</dbReference>
<protein>
    <recommendedName>
        <fullName evidence="3">DUF1996 domain-containing protein</fullName>
    </recommendedName>
</protein>
<evidence type="ECO:0000313" key="5">
    <source>
        <dbReference type="Proteomes" id="UP000325780"/>
    </source>
</evidence>
<name>A0A5N6TEE4_ASPAV</name>
<dbReference type="Proteomes" id="UP000325780">
    <property type="component" value="Unassembled WGS sequence"/>
</dbReference>
<accession>A0A5N6TEE4</accession>
<dbReference type="Pfam" id="PF09362">
    <property type="entry name" value="DUF1996"/>
    <property type="match status" value="1"/>
</dbReference>
<dbReference type="AlphaFoldDB" id="A0A5N6TEE4"/>
<keyword evidence="2" id="KW-0732">Signal</keyword>
<sequence>MRVAKHKSHAIIVLLSLALCDLTWSRPNLKDIFTFSCLPLTTQRSDPIMSPGKPSSHTHVVTGGTAFQRTMNDTTAKNAKDTTCAVAIDKSNYWIPQLYHRRPDGSFEIVKHEGTAIYYFKRACHYAADKTSCEGTEYPRAPPAGLRMVAGDMLLRTYNDSDITQRAISHMCIGSDGSSTETKHFPLQPCSKLRSQVFLPSCWDGENLDSSDHKRHMAYPVIGDFNKGICPETHPVAIYSIFLEFFYDTEPYPDYHNWIYAMGDPTGFGLHGDFINGWTDQDALQNAMTTCTGPDGLNSPECSITKSQKRDLVPLNQTPEVHAPIEELGQNGLLPRLPGNNPVTIPRQP</sequence>
<keyword evidence="5" id="KW-1185">Reference proteome</keyword>
<evidence type="ECO:0000313" key="4">
    <source>
        <dbReference type="EMBL" id="KAE8144702.1"/>
    </source>
</evidence>
<gene>
    <name evidence="4" type="ORF">BDV25DRAFT_171181</name>
</gene>
<feature type="signal peptide" evidence="2">
    <location>
        <begin position="1"/>
        <end position="25"/>
    </location>
</feature>
<feature type="region of interest" description="Disordered" evidence="1">
    <location>
        <begin position="329"/>
        <end position="349"/>
    </location>
</feature>
<dbReference type="InterPro" id="IPR018535">
    <property type="entry name" value="DUF1996"/>
</dbReference>
<feature type="chain" id="PRO_5024975459" description="DUF1996 domain-containing protein" evidence="2">
    <location>
        <begin position="26"/>
        <end position="349"/>
    </location>
</feature>
<organism evidence="4 5">
    <name type="scientific">Aspergillus avenaceus</name>
    <dbReference type="NCBI Taxonomy" id="36643"/>
    <lineage>
        <taxon>Eukaryota</taxon>
        <taxon>Fungi</taxon>
        <taxon>Dikarya</taxon>
        <taxon>Ascomycota</taxon>
        <taxon>Pezizomycotina</taxon>
        <taxon>Eurotiomycetes</taxon>
        <taxon>Eurotiomycetidae</taxon>
        <taxon>Eurotiales</taxon>
        <taxon>Aspergillaceae</taxon>
        <taxon>Aspergillus</taxon>
        <taxon>Aspergillus subgen. Circumdati</taxon>
    </lineage>
</organism>
<dbReference type="PANTHER" id="PTHR43662:SF11">
    <property type="entry name" value="WSC DOMAIN-CONTAINING PROTEIN"/>
    <property type="match status" value="1"/>
</dbReference>
<feature type="domain" description="DUF1996" evidence="3">
    <location>
        <begin position="46"/>
        <end position="278"/>
    </location>
</feature>
<evidence type="ECO:0000259" key="3">
    <source>
        <dbReference type="Pfam" id="PF09362"/>
    </source>
</evidence>
<evidence type="ECO:0000256" key="2">
    <source>
        <dbReference type="SAM" id="SignalP"/>
    </source>
</evidence>
<reference evidence="4 5" key="1">
    <citation type="submission" date="2019-04" db="EMBL/GenBank/DDBJ databases">
        <title>Friends and foes A comparative genomics study of 23 Aspergillus species from section Flavi.</title>
        <authorList>
            <consortium name="DOE Joint Genome Institute"/>
            <person name="Kjaerbolling I."/>
            <person name="Vesth T."/>
            <person name="Frisvad J.C."/>
            <person name="Nybo J.L."/>
            <person name="Theobald S."/>
            <person name="Kildgaard S."/>
            <person name="Isbrandt T."/>
            <person name="Kuo A."/>
            <person name="Sato A."/>
            <person name="Lyhne E.K."/>
            <person name="Kogle M.E."/>
            <person name="Wiebenga A."/>
            <person name="Kun R.S."/>
            <person name="Lubbers R.J."/>
            <person name="Makela M.R."/>
            <person name="Barry K."/>
            <person name="Chovatia M."/>
            <person name="Clum A."/>
            <person name="Daum C."/>
            <person name="Haridas S."/>
            <person name="He G."/>
            <person name="LaButti K."/>
            <person name="Lipzen A."/>
            <person name="Mondo S."/>
            <person name="Riley R."/>
            <person name="Salamov A."/>
            <person name="Simmons B.A."/>
            <person name="Magnuson J.K."/>
            <person name="Henrissat B."/>
            <person name="Mortensen U.H."/>
            <person name="Larsen T.O."/>
            <person name="Devries R.P."/>
            <person name="Grigoriev I.V."/>
            <person name="Machida M."/>
            <person name="Baker S.E."/>
            <person name="Andersen M.R."/>
        </authorList>
    </citation>
    <scope>NUCLEOTIDE SEQUENCE [LARGE SCALE GENOMIC DNA]</scope>
    <source>
        <strain evidence="4 5">IBT 18842</strain>
    </source>
</reference>
<dbReference type="PANTHER" id="PTHR43662">
    <property type="match status" value="1"/>
</dbReference>
<dbReference type="OrthoDB" id="74764at2759"/>